<evidence type="ECO:0000256" key="15">
    <source>
        <dbReference type="PIRSR" id="PIRSR006769-2"/>
    </source>
</evidence>
<comment type="caution">
    <text evidence="18">The sequence shown here is derived from an EMBL/GenBank/DDBJ whole genome shotgun (WGS) entry which is preliminary data.</text>
</comment>
<feature type="binding site" evidence="16">
    <location>
        <position position="75"/>
    </location>
    <ligand>
        <name>Zn(2+)</name>
        <dbReference type="ChEBI" id="CHEBI:29105"/>
        <note>catalytic</note>
    </ligand>
</feature>
<keyword evidence="10 13" id="KW-0521">NADP</keyword>
<dbReference type="InterPro" id="IPR050765">
    <property type="entry name" value="Riboflavin_Biosynth_HTPR"/>
</dbReference>
<keyword evidence="7 13" id="KW-0479">Metal-binding</keyword>
<dbReference type="SUPFAM" id="SSF53927">
    <property type="entry name" value="Cytidine deaminase-like"/>
    <property type="match status" value="1"/>
</dbReference>
<keyword evidence="11 13" id="KW-0560">Oxidoreductase</keyword>
<evidence type="ECO:0000256" key="14">
    <source>
        <dbReference type="PIRSR" id="PIRSR006769-1"/>
    </source>
</evidence>
<evidence type="ECO:0000256" key="16">
    <source>
        <dbReference type="PIRSR" id="PIRSR006769-3"/>
    </source>
</evidence>
<dbReference type="GO" id="GO:0008270">
    <property type="term" value="F:zinc ion binding"/>
    <property type="evidence" value="ECO:0007669"/>
    <property type="project" value="InterPro"/>
</dbReference>
<dbReference type="CDD" id="cd01284">
    <property type="entry name" value="Riboflavin_deaminase-reductase"/>
    <property type="match status" value="1"/>
</dbReference>
<feature type="binding site" evidence="16">
    <location>
        <position position="50"/>
    </location>
    <ligand>
        <name>Zn(2+)</name>
        <dbReference type="ChEBI" id="CHEBI:29105"/>
        <note>catalytic</note>
    </ligand>
</feature>
<feature type="binding site" evidence="15">
    <location>
        <position position="201"/>
    </location>
    <ligand>
        <name>NADP(+)</name>
        <dbReference type="ChEBI" id="CHEBI:58349"/>
    </ligand>
</feature>
<evidence type="ECO:0000259" key="17">
    <source>
        <dbReference type="PROSITE" id="PS51747"/>
    </source>
</evidence>
<keyword evidence="12" id="KW-0511">Multifunctional enzyme</keyword>
<sequence>MDEVSFMRRALRVAERGRGRVSPNPMVGALVVKGGRVVGEGWHRALGAPHAEAMALEQAGSRARGATLYVTLEPCAHVGRTPPCVSAILDAGVRRCVVATRDPHPIVDGRGLRRLRAAGIEVEVGLLAADARALLGGYWRLHTQGRPRVTLKLATSLDGRLAPPRGFAPRGAGRWLSGVEARHAVHRLRAQADAIVIGAGTARLDDPRLTVRGIPGARQPLRVVCDTRLSLPSTLRLLRAPLARGTVFACADRAPRARERALIDLGVRVWRLPRAAGGVSLAALMRRLGREGAQEVLVEGGARLATSLLRARAVDRLALFLAPSVLGSEGLAWCGPLARPARGRLLEQRRIGEDAWITIDMED</sequence>
<dbReference type="SUPFAM" id="SSF53597">
    <property type="entry name" value="Dihydrofolate reductase-like"/>
    <property type="match status" value="1"/>
</dbReference>
<dbReference type="GO" id="GO:0008703">
    <property type="term" value="F:5-amino-6-(5-phosphoribosylamino)uracil reductase activity"/>
    <property type="evidence" value="ECO:0007669"/>
    <property type="project" value="UniProtKB-EC"/>
</dbReference>
<dbReference type="InterPro" id="IPR002125">
    <property type="entry name" value="CMP_dCMP_dom"/>
</dbReference>
<evidence type="ECO:0000313" key="19">
    <source>
        <dbReference type="Proteomes" id="UP000319836"/>
    </source>
</evidence>
<comment type="pathway">
    <text evidence="2 13">Cofactor biosynthesis; riboflavin biosynthesis; 5-amino-6-(D-ribitylamino)uracil from GTP: step 2/4.</text>
</comment>
<accession>A0A538U1G7</accession>
<dbReference type="PIRSF" id="PIRSF006769">
    <property type="entry name" value="RibD"/>
    <property type="match status" value="1"/>
</dbReference>
<dbReference type="GO" id="GO:0009231">
    <property type="term" value="P:riboflavin biosynthetic process"/>
    <property type="evidence" value="ECO:0007669"/>
    <property type="project" value="UniProtKB-UniPathway"/>
</dbReference>
<dbReference type="GO" id="GO:0008835">
    <property type="term" value="F:diaminohydroxyphosphoribosylaminopyrimidine deaminase activity"/>
    <property type="evidence" value="ECO:0007669"/>
    <property type="project" value="UniProtKB-EC"/>
</dbReference>
<evidence type="ECO:0000256" key="3">
    <source>
        <dbReference type="ARBA" id="ARBA00004910"/>
    </source>
</evidence>
<evidence type="ECO:0000256" key="11">
    <source>
        <dbReference type="ARBA" id="ARBA00023002"/>
    </source>
</evidence>
<dbReference type="PANTHER" id="PTHR38011">
    <property type="entry name" value="DIHYDROFOLATE REDUCTASE FAMILY PROTEIN (AFU_ORTHOLOGUE AFUA_8G06820)"/>
    <property type="match status" value="1"/>
</dbReference>
<comment type="catalytic activity">
    <reaction evidence="13">
        <text>5-amino-6-(5-phospho-D-ribitylamino)uracil + NADP(+) = 5-amino-6-(5-phospho-D-ribosylamino)uracil + NADPH + H(+)</text>
        <dbReference type="Rhea" id="RHEA:17845"/>
        <dbReference type="ChEBI" id="CHEBI:15378"/>
        <dbReference type="ChEBI" id="CHEBI:57783"/>
        <dbReference type="ChEBI" id="CHEBI:58349"/>
        <dbReference type="ChEBI" id="CHEBI:58421"/>
        <dbReference type="ChEBI" id="CHEBI:58453"/>
        <dbReference type="EC" id="1.1.1.193"/>
    </reaction>
</comment>
<dbReference type="Gene3D" id="3.40.140.10">
    <property type="entry name" value="Cytidine Deaminase, domain 2"/>
    <property type="match status" value="1"/>
</dbReference>
<dbReference type="EC" id="1.1.1.193" evidence="13"/>
<comment type="pathway">
    <text evidence="3 13">Cofactor biosynthesis; riboflavin biosynthesis; 5-amino-6-(D-ribitylamino)uracil from GTP: step 3/4.</text>
</comment>
<evidence type="ECO:0000256" key="2">
    <source>
        <dbReference type="ARBA" id="ARBA00004882"/>
    </source>
</evidence>
<feature type="binding site" evidence="15">
    <location>
        <position position="209"/>
    </location>
    <ligand>
        <name>substrate</name>
    </ligand>
</feature>
<evidence type="ECO:0000256" key="4">
    <source>
        <dbReference type="ARBA" id="ARBA00005259"/>
    </source>
</evidence>
<feature type="binding site" evidence="16">
    <location>
        <position position="84"/>
    </location>
    <ligand>
        <name>Zn(2+)</name>
        <dbReference type="ChEBI" id="CHEBI:29105"/>
        <note>catalytic</note>
    </ligand>
</feature>
<feature type="binding site" evidence="15">
    <location>
        <position position="227"/>
    </location>
    <ligand>
        <name>NADP(+)</name>
        <dbReference type="ChEBI" id="CHEBI:58349"/>
    </ligand>
</feature>
<organism evidence="18 19">
    <name type="scientific">Eiseniibacteriota bacterium</name>
    <dbReference type="NCBI Taxonomy" id="2212470"/>
    <lineage>
        <taxon>Bacteria</taxon>
        <taxon>Candidatus Eiseniibacteriota</taxon>
    </lineage>
</organism>
<keyword evidence="9 13" id="KW-0862">Zinc</keyword>
<comment type="similarity">
    <text evidence="5 13">In the C-terminal section; belongs to the HTP reductase family.</text>
</comment>
<evidence type="ECO:0000256" key="13">
    <source>
        <dbReference type="PIRNR" id="PIRNR006769"/>
    </source>
</evidence>
<feature type="binding site" evidence="15">
    <location>
        <position position="154"/>
    </location>
    <ligand>
        <name>NADP(+)</name>
        <dbReference type="ChEBI" id="CHEBI:58349"/>
    </ligand>
</feature>
<dbReference type="EC" id="3.5.4.26" evidence="13"/>
<keyword evidence="8 13" id="KW-0378">Hydrolase</keyword>
<evidence type="ECO:0000256" key="1">
    <source>
        <dbReference type="ARBA" id="ARBA00002151"/>
    </source>
</evidence>
<dbReference type="PANTHER" id="PTHR38011:SF7">
    <property type="entry name" value="2,5-DIAMINO-6-RIBOSYLAMINO-4(3H)-PYRIMIDINONE 5'-PHOSPHATE REDUCTASE"/>
    <property type="match status" value="1"/>
</dbReference>
<evidence type="ECO:0000256" key="7">
    <source>
        <dbReference type="ARBA" id="ARBA00022723"/>
    </source>
</evidence>
<dbReference type="NCBIfam" id="TIGR00326">
    <property type="entry name" value="eubact_ribD"/>
    <property type="match status" value="1"/>
</dbReference>
<feature type="binding site" evidence="15">
    <location>
        <position position="175"/>
    </location>
    <ligand>
        <name>NADP(+)</name>
        <dbReference type="ChEBI" id="CHEBI:58349"/>
    </ligand>
</feature>
<dbReference type="InterPro" id="IPR004794">
    <property type="entry name" value="Eubact_RibD"/>
</dbReference>
<evidence type="ECO:0000256" key="10">
    <source>
        <dbReference type="ARBA" id="ARBA00022857"/>
    </source>
</evidence>
<evidence type="ECO:0000256" key="5">
    <source>
        <dbReference type="ARBA" id="ARBA00007417"/>
    </source>
</evidence>
<proteinExistence type="inferred from homology"/>
<reference evidence="18 19" key="1">
    <citation type="journal article" date="2019" name="Nat. Microbiol.">
        <title>Mediterranean grassland soil C-N compound turnover is dependent on rainfall and depth, and is mediated by genomically divergent microorganisms.</title>
        <authorList>
            <person name="Diamond S."/>
            <person name="Andeer P.F."/>
            <person name="Li Z."/>
            <person name="Crits-Christoph A."/>
            <person name="Burstein D."/>
            <person name="Anantharaman K."/>
            <person name="Lane K.R."/>
            <person name="Thomas B.C."/>
            <person name="Pan C."/>
            <person name="Northen T.R."/>
            <person name="Banfield J.F."/>
        </authorList>
    </citation>
    <scope>NUCLEOTIDE SEQUENCE [LARGE SCALE GENOMIC DNA]</scope>
    <source>
        <strain evidence="18">WS_10</strain>
    </source>
</reference>
<dbReference type="AlphaFoldDB" id="A0A538U1G7"/>
<dbReference type="UniPathway" id="UPA00275">
    <property type="reaction ID" value="UER00401"/>
</dbReference>
<feature type="binding site" evidence="15">
    <location>
        <position position="205"/>
    </location>
    <ligand>
        <name>NADP(+)</name>
        <dbReference type="ChEBI" id="CHEBI:58349"/>
    </ligand>
</feature>
<dbReference type="InterPro" id="IPR016193">
    <property type="entry name" value="Cytidine_deaminase-like"/>
</dbReference>
<feature type="binding site" evidence="15">
    <location>
        <position position="189"/>
    </location>
    <ligand>
        <name>substrate</name>
    </ligand>
</feature>
<name>A0A538U1G7_UNCEI</name>
<feature type="binding site" evidence="15">
    <location>
        <begin position="301"/>
        <end position="307"/>
    </location>
    <ligand>
        <name>NADP(+)</name>
        <dbReference type="ChEBI" id="CHEBI:58349"/>
    </ligand>
</feature>
<feature type="binding site" evidence="15">
    <location>
        <position position="299"/>
    </location>
    <ligand>
        <name>substrate</name>
    </ligand>
</feature>
<comment type="catalytic activity">
    <reaction evidence="13">
        <text>2,5-diamino-6-hydroxy-4-(5-phosphoribosylamino)-pyrimidine + H2O + H(+) = 5-amino-6-(5-phospho-D-ribosylamino)uracil + NH4(+)</text>
        <dbReference type="Rhea" id="RHEA:21868"/>
        <dbReference type="ChEBI" id="CHEBI:15377"/>
        <dbReference type="ChEBI" id="CHEBI:15378"/>
        <dbReference type="ChEBI" id="CHEBI:28938"/>
        <dbReference type="ChEBI" id="CHEBI:58453"/>
        <dbReference type="ChEBI" id="CHEBI:58614"/>
        <dbReference type="EC" id="3.5.4.26"/>
    </reaction>
</comment>
<protein>
    <recommendedName>
        <fullName evidence="13">Riboflavin biosynthesis protein RibD</fullName>
    </recommendedName>
    <domain>
        <recommendedName>
            <fullName evidence="13">Diaminohydroxyphosphoribosylaminopyrimidine deaminase</fullName>
            <shortName evidence="13">DRAP deaminase</shortName>
            <ecNumber evidence="13">3.5.4.26</ecNumber>
        </recommendedName>
        <alternativeName>
            <fullName evidence="13">Riboflavin-specific deaminase</fullName>
        </alternativeName>
    </domain>
    <domain>
        <recommendedName>
            <fullName evidence="13">5-amino-6-(5-phosphoribosylamino)uracil reductase</fullName>
            <ecNumber evidence="13">1.1.1.193</ecNumber>
        </recommendedName>
        <alternativeName>
            <fullName evidence="13">HTP reductase</fullName>
        </alternativeName>
    </domain>
</protein>
<dbReference type="Pfam" id="PF00383">
    <property type="entry name" value="dCMP_cyt_deam_1"/>
    <property type="match status" value="1"/>
</dbReference>
<dbReference type="Pfam" id="PF01872">
    <property type="entry name" value="RibD_C"/>
    <property type="match status" value="1"/>
</dbReference>
<evidence type="ECO:0000313" key="18">
    <source>
        <dbReference type="EMBL" id="TMQ69722.1"/>
    </source>
</evidence>
<dbReference type="Proteomes" id="UP000319836">
    <property type="component" value="Unassembled WGS sequence"/>
</dbReference>
<comment type="function">
    <text evidence="1 13">Converts 2,5-diamino-6-(ribosylamino)-4(3h)-pyrimidinone 5'-phosphate into 5-amino-6-(ribosylamino)-2,4(1h,3h)-pyrimidinedione 5'-phosphate.</text>
</comment>
<dbReference type="InterPro" id="IPR024072">
    <property type="entry name" value="DHFR-like_dom_sf"/>
</dbReference>
<feature type="active site" description="Proton donor" evidence="14">
    <location>
        <position position="52"/>
    </location>
</feature>
<evidence type="ECO:0000256" key="6">
    <source>
        <dbReference type="ARBA" id="ARBA00022619"/>
    </source>
</evidence>
<dbReference type="PROSITE" id="PS51747">
    <property type="entry name" value="CYT_DCMP_DEAMINASES_2"/>
    <property type="match status" value="1"/>
</dbReference>
<gene>
    <name evidence="18" type="primary">ribD</name>
    <name evidence="18" type="ORF">E6K80_10770</name>
</gene>
<dbReference type="InterPro" id="IPR002734">
    <property type="entry name" value="RibDG_C"/>
</dbReference>
<evidence type="ECO:0000256" key="8">
    <source>
        <dbReference type="ARBA" id="ARBA00022801"/>
    </source>
</evidence>
<keyword evidence="6 13" id="KW-0686">Riboflavin biosynthesis</keyword>
<dbReference type="EMBL" id="VBPA01000273">
    <property type="protein sequence ID" value="TMQ69722.1"/>
    <property type="molecule type" value="Genomic_DNA"/>
</dbReference>
<comment type="similarity">
    <text evidence="4 13">In the N-terminal section; belongs to the cytidine and deoxycytidylate deaminase family.</text>
</comment>
<dbReference type="FunFam" id="3.40.140.10:FF:000025">
    <property type="entry name" value="Riboflavin biosynthesis protein RibD"/>
    <property type="match status" value="1"/>
</dbReference>
<dbReference type="InterPro" id="IPR016192">
    <property type="entry name" value="APOBEC/CMP_deaminase_Zn-bd"/>
</dbReference>
<feature type="binding site" evidence="15">
    <location>
        <position position="212"/>
    </location>
    <ligand>
        <name>substrate</name>
    </ligand>
</feature>
<evidence type="ECO:0000256" key="12">
    <source>
        <dbReference type="ARBA" id="ARBA00023268"/>
    </source>
</evidence>
<comment type="cofactor">
    <cofactor evidence="13 16">
        <name>Zn(2+)</name>
        <dbReference type="ChEBI" id="CHEBI:29105"/>
    </cofactor>
    <text evidence="13 16">Binds 1 zinc ion.</text>
</comment>
<feature type="domain" description="CMP/dCMP-type deaminase" evidence="17">
    <location>
        <begin position="1"/>
        <end position="123"/>
    </location>
</feature>
<evidence type="ECO:0000256" key="9">
    <source>
        <dbReference type="ARBA" id="ARBA00022833"/>
    </source>
</evidence>
<dbReference type="Gene3D" id="3.40.430.10">
    <property type="entry name" value="Dihydrofolate Reductase, subunit A"/>
    <property type="match status" value="1"/>
</dbReference>
<dbReference type="PROSITE" id="PS00903">
    <property type="entry name" value="CYT_DCMP_DEAMINASES_1"/>
    <property type="match status" value="1"/>
</dbReference>